<reference evidence="2 3" key="2">
    <citation type="submission" date="2019-08" db="EMBL/GenBank/DDBJ databases">
        <title>Jejuicoccus antrihumi gen. nov., sp. nov., a new member of the family Dermacoccaceae isolated from a cave.</title>
        <authorList>
            <person name="Schumann P."/>
            <person name="Kim I.S."/>
        </authorList>
    </citation>
    <scope>NUCLEOTIDE SEQUENCE [LARGE SCALE GENOMIC DNA]</scope>
    <source>
        <strain evidence="2 3">C5-26</strain>
    </source>
</reference>
<keyword evidence="1" id="KW-1133">Transmembrane helix</keyword>
<reference evidence="2 3" key="1">
    <citation type="submission" date="2019-05" db="EMBL/GenBank/DDBJ databases">
        <authorList>
            <person name="Lee S.D."/>
        </authorList>
    </citation>
    <scope>NUCLEOTIDE SEQUENCE [LARGE SCALE GENOMIC DNA]</scope>
    <source>
        <strain evidence="2 3">C5-26</strain>
    </source>
</reference>
<feature type="transmembrane region" description="Helical" evidence="1">
    <location>
        <begin position="6"/>
        <end position="25"/>
    </location>
</feature>
<gene>
    <name evidence="2" type="ORF">FGL98_17740</name>
</gene>
<evidence type="ECO:0000256" key="1">
    <source>
        <dbReference type="SAM" id="Phobius"/>
    </source>
</evidence>
<accession>A0A563DWU8</accession>
<dbReference type="Proteomes" id="UP000320244">
    <property type="component" value="Unassembled WGS sequence"/>
</dbReference>
<sequence>MVWFIVGVVVALAAVTGGCWLALYLSDSRKQELANIDLERRLAEMKLNRLTNEAIRQIFEATRLS</sequence>
<keyword evidence="3" id="KW-1185">Reference proteome</keyword>
<proteinExistence type="predicted"/>
<dbReference type="EMBL" id="VCQV01000028">
    <property type="protein sequence ID" value="TWP34412.1"/>
    <property type="molecule type" value="Genomic_DNA"/>
</dbReference>
<dbReference type="AlphaFoldDB" id="A0A563DWU8"/>
<name>A0A563DWU8_9MICO</name>
<evidence type="ECO:0000313" key="2">
    <source>
        <dbReference type="EMBL" id="TWP34412.1"/>
    </source>
</evidence>
<dbReference type="RefSeq" id="WP_146318902.1">
    <property type="nucleotide sequence ID" value="NZ_VCQV01000028.1"/>
</dbReference>
<evidence type="ECO:0000313" key="3">
    <source>
        <dbReference type="Proteomes" id="UP000320244"/>
    </source>
</evidence>
<keyword evidence="1" id="KW-0812">Transmembrane</keyword>
<keyword evidence="1" id="KW-0472">Membrane</keyword>
<comment type="caution">
    <text evidence="2">The sequence shown here is derived from an EMBL/GenBank/DDBJ whole genome shotgun (WGS) entry which is preliminary data.</text>
</comment>
<protein>
    <submittedName>
        <fullName evidence="2">Uncharacterized protein</fullName>
    </submittedName>
</protein>
<organism evidence="2 3">
    <name type="scientific">Leekyejoonella antrihumi</name>
    <dbReference type="NCBI Taxonomy" id="1660198"/>
    <lineage>
        <taxon>Bacteria</taxon>
        <taxon>Bacillati</taxon>
        <taxon>Actinomycetota</taxon>
        <taxon>Actinomycetes</taxon>
        <taxon>Micrococcales</taxon>
        <taxon>Dermacoccaceae</taxon>
        <taxon>Leekyejoonella</taxon>
    </lineage>
</organism>